<name>X7E6F4_9GAMM</name>
<comment type="caution">
    <text evidence="1">The sequence shown here is derived from an EMBL/GenBank/DDBJ whole genome shotgun (WGS) entry which is preliminary data.</text>
</comment>
<dbReference type="PATRIC" id="fig|1122207.3.peg.1027"/>
<accession>X7E6F4</accession>
<proteinExistence type="predicted"/>
<gene>
    <name evidence="1" type="ORF">MUS1_09410</name>
</gene>
<dbReference type="AlphaFoldDB" id="X7E6F4"/>
<protein>
    <submittedName>
        <fullName evidence="1">Uncharacterized protein</fullName>
    </submittedName>
</protein>
<evidence type="ECO:0000313" key="2">
    <source>
        <dbReference type="Proteomes" id="UP000054058"/>
    </source>
</evidence>
<organism evidence="1 2">
    <name type="scientific">Marinomonas ushuaiensis DSM 15871</name>
    <dbReference type="NCBI Taxonomy" id="1122207"/>
    <lineage>
        <taxon>Bacteria</taxon>
        <taxon>Pseudomonadati</taxon>
        <taxon>Pseudomonadota</taxon>
        <taxon>Gammaproteobacteria</taxon>
        <taxon>Oceanospirillales</taxon>
        <taxon>Oceanospirillaceae</taxon>
        <taxon>Marinomonas</taxon>
    </lineage>
</organism>
<evidence type="ECO:0000313" key="1">
    <source>
        <dbReference type="EMBL" id="ETX11654.1"/>
    </source>
</evidence>
<sequence length="44" mass="5236">MRGLVKWVFLGFKELSADEINSQTKKERQPIGLPLFFMMFIYLL</sequence>
<reference evidence="1 2" key="1">
    <citation type="submission" date="2014-01" db="EMBL/GenBank/DDBJ databases">
        <title>Marinomonas ushuaiensis DSM 15871 Genome Sequencing.</title>
        <authorList>
            <person name="Lai Q."/>
            <person name="Shao Z.S."/>
        </authorList>
    </citation>
    <scope>NUCLEOTIDE SEQUENCE [LARGE SCALE GENOMIC DNA]</scope>
    <source>
        <strain evidence="1 2">DSM 15871</strain>
    </source>
</reference>
<dbReference type="EMBL" id="JAMB01000003">
    <property type="protein sequence ID" value="ETX11654.1"/>
    <property type="molecule type" value="Genomic_DNA"/>
</dbReference>
<keyword evidence="2" id="KW-1185">Reference proteome</keyword>
<dbReference type="Proteomes" id="UP000054058">
    <property type="component" value="Unassembled WGS sequence"/>
</dbReference>